<comment type="caution">
    <text evidence="1">The sequence shown here is derived from an EMBL/GenBank/DDBJ whole genome shotgun (WGS) entry which is preliminary data.</text>
</comment>
<accession>A0ACB9Z2U1</accession>
<protein>
    <submittedName>
        <fullName evidence="1">Ankyrin repeat-containing domain protein</fullName>
    </submittedName>
</protein>
<sequence length="1392" mass="154165">MADPLSMAASLIAVVQISGGIISLCYDYRRGVQGAKKDVATLQREVQSLRDVIEQILKLLDTEDEYTLPLLRKMSASNNSFDEYEEQFRSLEDRLRSPVSKWRKLGHQLLWPLRERELTKDLEAIHRMKGILEFGLVADTAFSIMEIRKDTRDLKERIRNFHREADLPKEQKLQVMLEWLGAPDPSFRHNELRRKRAKDTGSWLLNSNSFRMWHDSESSSFWLHGIPGCGKSVLSSTVIEHVRHHDSSRERDVALAYYHFDFSDEVISRPDLMLRSLISQLSSWNGEPPGALEKCAADHFYKSRYASSDRFHDGIAQPSKEDLINILRGVTEELEDVILVIDALDECIDQYELLEHLDSMLSWNTKGLRIFLSSRNTPLITSILDSKATLAVGAESANVGEDIKTFVQGQLKTHPKLRKWPASLRNEIHNTLTTGAHGMFRWVDCQLSTLGKCITTRDVKKALKALPKTLSETYASSLRSIDEAHWDYAIRILMFLALSPRPVTIGEAVDILAVDFETGDVPLFDEDLRMPDETDILAMCATLVKAATIRQLGTDGEIIELVELRLAHYTVKEYLLSEAFKPTFPHICPFRNEQEAYSYATQVSLAYLLDLQHNLSAELLEDRPFSRHAAELWTYYYQRSQPDSILIKLALQLFQNDGETEPYRNWCRLFDPSRPWRQPDIYREVFPSPLYYMCVQEIEPMVFGLLEAGADPNKDKRIYGTCLQSAASNGRVGLVKALLQAGANPNDSADDYQEGLYCNSINAASAAGHVEIVELLLQHGADPNNSSRFPTRGSALTEASRRNHVGVVELLINAGADPNTYHSKPRDVNPLEAAASRGHKECVALMLPKASKTTALGGLREAYRHESREVIETFIPFIPDGVMYAASSLGYEDLVIDLLAKGAKPETSINNGYRGEDDTASALSEACRAGHLQIVRRLIDNGADINAKSDDSSDGTYPLANAVFGGYMEIVDLLLRHGVDANTSGLSGPALQIACFKGHKEMVEALIKHGASLTCGDGRYGGPVQAVVLGNHLDVLELVVAAGADINLEAGERRIWTGDNTHRSGSAIQAAASASNMAMLNWLLDHGADVNIQGVENGFRCCGVPLAIAAEAGNLEMVHRLLEAGAVVDRVGKSPYSSPAIFEAAKKAHVEVVKCLLSAGADPNSLGSYYGDRITTLAQACMGKSEAVVEVLLEAGADVHVRNCYRDQDEPVLVTAAREGTIEIIRALVRHGADVNEQAKDGWTALHAAAKIPGKEDVVRALLFEFSADPSVPLVNGSLPIHTAASWGETGCIELLVEGGTDINARSTNGRTPLHWAAASEYEREDAIEWLLDHGADYALEEYGTNMTARDYVEMKAQKGVDQVKILEIFDAKTRPQTRVVDDLLDEKILEI</sequence>
<reference evidence="1 2" key="1">
    <citation type="journal article" date="2022" name="New Phytol.">
        <title>Ecological generalism drives hyperdiversity of secondary metabolite gene clusters in xylarialean endophytes.</title>
        <authorList>
            <person name="Franco M.E.E."/>
            <person name="Wisecaver J.H."/>
            <person name="Arnold A.E."/>
            <person name="Ju Y.M."/>
            <person name="Slot J.C."/>
            <person name="Ahrendt S."/>
            <person name="Moore L.P."/>
            <person name="Eastman K.E."/>
            <person name="Scott K."/>
            <person name="Konkel Z."/>
            <person name="Mondo S.J."/>
            <person name="Kuo A."/>
            <person name="Hayes R.D."/>
            <person name="Haridas S."/>
            <person name="Andreopoulos B."/>
            <person name="Riley R."/>
            <person name="LaButti K."/>
            <person name="Pangilinan J."/>
            <person name="Lipzen A."/>
            <person name="Amirebrahimi M."/>
            <person name="Yan J."/>
            <person name="Adam C."/>
            <person name="Keymanesh K."/>
            <person name="Ng V."/>
            <person name="Louie K."/>
            <person name="Northen T."/>
            <person name="Drula E."/>
            <person name="Henrissat B."/>
            <person name="Hsieh H.M."/>
            <person name="Youens-Clark K."/>
            <person name="Lutzoni F."/>
            <person name="Miadlikowska J."/>
            <person name="Eastwood D.C."/>
            <person name="Hamelin R.C."/>
            <person name="Grigoriev I.V."/>
            <person name="U'Ren J.M."/>
        </authorList>
    </citation>
    <scope>NUCLEOTIDE SEQUENCE [LARGE SCALE GENOMIC DNA]</scope>
    <source>
        <strain evidence="1 2">CBS 119005</strain>
    </source>
</reference>
<dbReference type="EMBL" id="MU393463">
    <property type="protein sequence ID" value="KAI4866091.1"/>
    <property type="molecule type" value="Genomic_DNA"/>
</dbReference>
<dbReference type="Proteomes" id="UP001497700">
    <property type="component" value="Unassembled WGS sequence"/>
</dbReference>
<keyword evidence="2" id="KW-1185">Reference proteome</keyword>
<evidence type="ECO:0000313" key="1">
    <source>
        <dbReference type="EMBL" id="KAI4866091.1"/>
    </source>
</evidence>
<evidence type="ECO:0000313" key="2">
    <source>
        <dbReference type="Proteomes" id="UP001497700"/>
    </source>
</evidence>
<proteinExistence type="predicted"/>
<gene>
    <name evidence="1" type="ORF">F4820DRAFT_269290</name>
</gene>
<organism evidence="1 2">
    <name type="scientific">Hypoxylon rubiginosum</name>
    <dbReference type="NCBI Taxonomy" id="110542"/>
    <lineage>
        <taxon>Eukaryota</taxon>
        <taxon>Fungi</taxon>
        <taxon>Dikarya</taxon>
        <taxon>Ascomycota</taxon>
        <taxon>Pezizomycotina</taxon>
        <taxon>Sordariomycetes</taxon>
        <taxon>Xylariomycetidae</taxon>
        <taxon>Xylariales</taxon>
        <taxon>Hypoxylaceae</taxon>
        <taxon>Hypoxylon</taxon>
    </lineage>
</organism>
<name>A0ACB9Z2U1_9PEZI</name>